<reference evidence="1 2" key="1">
    <citation type="submission" date="2016-11" db="EMBL/GenBank/DDBJ databases">
        <authorList>
            <person name="Jaros S."/>
            <person name="Januszkiewicz K."/>
            <person name="Wedrychowicz H."/>
        </authorList>
    </citation>
    <scope>NUCLEOTIDE SEQUENCE [LARGE SCALE GENOMIC DNA]</scope>
    <source>
        <strain evidence="1 2">DSM 784</strain>
    </source>
</reference>
<evidence type="ECO:0000313" key="1">
    <source>
        <dbReference type="EMBL" id="SFW91072.1"/>
    </source>
</evidence>
<evidence type="ECO:0000313" key="2">
    <source>
        <dbReference type="Proteomes" id="UP000183788"/>
    </source>
</evidence>
<organism evidence="1 2">
    <name type="scientific">Chitinophaga sancti</name>
    <dbReference type="NCBI Taxonomy" id="1004"/>
    <lineage>
        <taxon>Bacteria</taxon>
        <taxon>Pseudomonadati</taxon>
        <taxon>Bacteroidota</taxon>
        <taxon>Chitinophagia</taxon>
        <taxon>Chitinophagales</taxon>
        <taxon>Chitinophagaceae</taxon>
        <taxon>Chitinophaga</taxon>
    </lineage>
</organism>
<accession>A0A1K1T3C2</accession>
<dbReference type="Proteomes" id="UP000183788">
    <property type="component" value="Unassembled WGS sequence"/>
</dbReference>
<dbReference type="EMBL" id="FPIZ01000061">
    <property type="protein sequence ID" value="SFW91072.1"/>
    <property type="molecule type" value="Genomic_DNA"/>
</dbReference>
<name>A0A1K1T3C2_9BACT</name>
<sequence>MFEPPVVKCRCLRSRGQLFELKVTGELNIIKVNLLTAKAGVYSSKEFAPSLDYAGKDGVNVSQGGSILAELPFIPETPFGKLAVGGAYEHSFYGPKMT</sequence>
<proteinExistence type="predicted"/>
<dbReference type="AlphaFoldDB" id="A0A1K1T3C2"/>
<gene>
    <name evidence="1" type="ORF">SAMN05661012_06723</name>
</gene>
<protein>
    <submittedName>
        <fullName evidence="1">Uncharacterized protein</fullName>
    </submittedName>
</protein>